<accession>A0AAE6XR08</accession>
<feature type="transmembrane region" description="Helical" evidence="1">
    <location>
        <begin position="82"/>
        <end position="103"/>
    </location>
</feature>
<dbReference type="KEGG" id="ccap:AES38_08080"/>
<evidence type="ECO:0000256" key="1">
    <source>
        <dbReference type="SAM" id="Phobius"/>
    </source>
</evidence>
<dbReference type="Proteomes" id="UP000503164">
    <property type="component" value="Chromosome"/>
</dbReference>
<keyword evidence="1" id="KW-0812">Transmembrane</keyword>
<dbReference type="RefSeq" id="WP_053774535.1">
    <property type="nucleotide sequence ID" value="NZ_CP012573.1"/>
</dbReference>
<protein>
    <submittedName>
        <fullName evidence="2">Uncharacterized protein</fullName>
    </submittedName>
</protein>
<keyword evidence="1" id="KW-1133">Transmembrane helix</keyword>
<proteinExistence type="predicted"/>
<name>A0AAE6XR08_9MICO</name>
<organism evidence="2 3">
    <name type="scientific">Clavibacter capsici</name>
    <dbReference type="NCBI Taxonomy" id="1874630"/>
    <lineage>
        <taxon>Bacteria</taxon>
        <taxon>Bacillati</taxon>
        <taxon>Actinomycetota</taxon>
        <taxon>Actinomycetes</taxon>
        <taxon>Micrococcales</taxon>
        <taxon>Microbacteriaceae</taxon>
        <taxon>Clavibacter</taxon>
    </lineage>
</organism>
<keyword evidence="3" id="KW-1185">Reference proteome</keyword>
<reference evidence="2 3" key="1">
    <citation type="journal article" date="2020" name="Mol. Plant Pathol.">
        <title>Plasmid composition and the chpG gene determine the virulence level of Clavibacter capsici natural isolates in pepper.</title>
        <authorList>
            <person name="Hwang I.S."/>
            <person name="Lee H.M."/>
            <person name="Oh E.J."/>
            <person name="Lee S."/>
            <person name="Heu S."/>
            <person name="Oh C.S."/>
        </authorList>
    </citation>
    <scope>NUCLEOTIDE SEQUENCE [LARGE SCALE GENOMIC DNA]</scope>
    <source>
        <strain evidence="2 3">1101</strain>
    </source>
</reference>
<sequence length="116" mass="12703">MECASRRDDRWAKVAILTGAVALGVYAVLWCVMWIPTYVDGTGLLILYPLFLLAWVPIELLALLSLVFAIVALALRQGRRAGTVAILAAELVFLVVSLPTLWFGEIPWYLFAPGAA</sequence>
<dbReference type="AlphaFoldDB" id="A0AAE6XR08"/>
<gene>
    <name evidence="2" type="ORF">GW570_08110</name>
</gene>
<keyword evidence="1" id="KW-0472">Membrane</keyword>
<dbReference type="EMBL" id="CP048049">
    <property type="protein sequence ID" value="QIS45049.1"/>
    <property type="molecule type" value="Genomic_DNA"/>
</dbReference>
<evidence type="ECO:0000313" key="2">
    <source>
        <dbReference type="EMBL" id="QIS45049.1"/>
    </source>
</evidence>
<feature type="transmembrane region" description="Helical" evidence="1">
    <location>
        <begin position="12"/>
        <end position="35"/>
    </location>
</feature>
<feature type="transmembrane region" description="Helical" evidence="1">
    <location>
        <begin position="47"/>
        <end position="75"/>
    </location>
</feature>
<evidence type="ECO:0000313" key="3">
    <source>
        <dbReference type="Proteomes" id="UP000503164"/>
    </source>
</evidence>